<accession>A0A316Z6G5</accession>
<protein>
    <submittedName>
        <fullName evidence="2">Uncharacterized protein</fullName>
    </submittedName>
</protein>
<gene>
    <name evidence="2" type="ORF">FA09DRAFT_80723</name>
</gene>
<dbReference type="Proteomes" id="UP000245946">
    <property type="component" value="Unassembled WGS sequence"/>
</dbReference>
<evidence type="ECO:0000256" key="1">
    <source>
        <dbReference type="SAM" id="MobiDB-lite"/>
    </source>
</evidence>
<dbReference type="EMBL" id="KZ819298">
    <property type="protein sequence ID" value="PWN96644.1"/>
    <property type="molecule type" value="Genomic_DNA"/>
</dbReference>
<dbReference type="AlphaFoldDB" id="A0A316Z6G5"/>
<feature type="region of interest" description="Disordered" evidence="1">
    <location>
        <begin position="31"/>
        <end position="109"/>
    </location>
</feature>
<dbReference type="RefSeq" id="XP_025596923.1">
    <property type="nucleotide sequence ID" value="XM_025745843.1"/>
</dbReference>
<evidence type="ECO:0000313" key="3">
    <source>
        <dbReference type="Proteomes" id="UP000245946"/>
    </source>
</evidence>
<proteinExistence type="predicted"/>
<name>A0A316Z6G5_9BASI</name>
<organism evidence="2 3">
    <name type="scientific">Tilletiopsis washingtonensis</name>
    <dbReference type="NCBI Taxonomy" id="58919"/>
    <lineage>
        <taxon>Eukaryota</taxon>
        <taxon>Fungi</taxon>
        <taxon>Dikarya</taxon>
        <taxon>Basidiomycota</taxon>
        <taxon>Ustilaginomycotina</taxon>
        <taxon>Exobasidiomycetes</taxon>
        <taxon>Entylomatales</taxon>
        <taxon>Entylomatales incertae sedis</taxon>
        <taxon>Tilletiopsis</taxon>
    </lineage>
</organism>
<feature type="compositionally biased region" description="Basic and acidic residues" evidence="1">
    <location>
        <begin position="49"/>
        <end position="80"/>
    </location>
</feature>
<sequence>MEKEPVLGVEEGPEQEKRACELIYSRRATTGGRWLLETAQRSERTRRRSERELMHARSRESPRLPESGTETKEKSGESDRGWAGGEEASQARRRAPPFEGPAGSQRRRQLNSTASMLFRRRAPSALGARVTAVALCLGAATPAHPGAHQDCRAAAARCRALPRQSVQLPDRAELMGLLRRCAARMGAAEPGCAHSLAAWMLPDYAHGKAELACAADVPILVLRTCCRGRRAKK</sequence>
<keyword evidence="3" id="KW-1185">Reference proteome</keyword>
<evidence type="ECO:0000313" key="2">
    <source>
        <dbReference type="EMBL" id="PWN96644.1"/>
    </source>
</evidence>
<dbReference type="GeneID" id="37273387"/>
<reference evidence="2 3" key="1">
    <citation type="journal article" date="2018" name="Mol. Biol. Evol.">
        <title>Broad Genomic Sampling Reveals a Smut Pathogenic Ancestry of the Fungal Clade Ustilaginomycotina.</title>
        <authorList>
            <person name="Kijpornyongpan T."/>
            <person name="Mondo S.J."/>
            <person name="Barry K."/>
            <person name="Sandor L."/>
            <person name="Lee J."/>
            <person name="Lipzen A."/>
            <person name="Pangilinan J."/>
            <person name="LaButti K."/>
            <person name="Hainaut M."/>
            <person name="Henrissat B."/>
            <person name="Grigoriev I.V."/>
            <person name="Spatafora J.W."/>
            <person name="Aime M.C."/>
        </authorList>
    </citation>
    <scope>NUCLEOTIDE SEQUENCE [LARGE SCALE GENOMIC DNA]</scope>
    <source>
        <strain evidence="2 3">MCA 4186</strain>
    </source>
</reference>